<comment type="caution">
    <text evidence="3">The sequence shown here is derived from an EMBL/GenBank/DDBJ whole genome shotgun (WGS) entry which is preliminary data.</text>
</comment>
<feature type="non-terminal residue" evidence="3">
    <location>
        <position position="238"/>
    </location>
</feature>
<gene>
    <name evidence="3" type="ORF">S01H1_75639</name>
</gene>
<feature type="coiled-coil region" evidence="1">
    <location>
        <begin position="4"/>
        <end position="31"/>
    </location>
</feature>
<dbReference type="GO" id="GO:0043139">
    <property type="term" value="F:5'-3' DNA helicase activity"/>
    <property type="evidence" value="ECO:0007669"/>
    <property type="project" value="TreeGrafter"/>
</dbReference>
<dbReference type="InterPro" id="IPR050534">
    <property type="entry name" value="Coronavir_polyprotein_1ab"/>
</dbReference>
<name>X0YVU0_9ZZZZ</name>
<feature type="domain" description="DNA2/NAM7 helicase helicase" evidence="2">
    <location>
        <begin position="44"/>
        <end position="200"/>
    </location>
</feature>
<dbReference type="EMBL" id="BARS01050701">
    <property type="protein sequence ID" value="GAG50752.1"/>
    <property type="molecule type" value="Genomic_DNA"/>
</dbReference>
<dbReference type="AlphaFoldDB" id="X0YVU0"/>
<keyword evidence="1" id="KW-0175">Coiled coil</keyword>
<organism evidence="3">
    <name type="scientific">marine sediment metagenome</name>
    <dbReference type="NCBI Taxonomy" id="412755"/>
    <lineage>
        <taxon>unclassified sequences</taxon>
        <taxon>metagenomes</taxon>
        <taxon>ecological metagenomes</taxon>
    </lineage>
</organism>
<feature type="coiled-coil region" evidence="1">
    <location>
        <begin position="64"/>
        <end position="132"/>
    </location>
</feature>
<dbReference type="Pfam" id="PF13086">
    <property type="entry name" value="AAA_11"/>
    <property type="match status" value="1"/>
</dbReference>
<evidence type="ECO:0000259" key="2">
    <source>
        <dbReference type="Pfam" id="PF13086"/>
    </source>
</evidence>
<dbReference type="InterPro" id="IPR041677">
    <property type="entry name" value="DNA2/NAM7_AAA_11"/>
</dbReference>
<dbReference type="PANTHER" id="PTHR43788:SF8">
    <property type="entry name" value="DNA-BINDING PROTEIN SMUBP-2"/>
    <property type="match status" value="1"/>
</dbReference>
<dbReference type="InterPro" id="IPR027417">
    <property type="entry name" value="P-loop_NTPase"/>
</dbReference>
<protein>
    <recommendedName>
        <fullName evidence="2">DNA2/NAM7 helicase helicase domain-containing protein</fullName>
    </recommendedName>
</protein>
<reference evidence="3" key="1">
    <citation type="journal article" date="2014" name="Front. Microbiol.">
        <title>High frequency of phylogenetically diverse reductive dehalogenase-homologous genes in deep subseafloor sedimentary metagenomes.</title>
        <authorList>
            <person name="Kawai M."/>
            <person name="Futagami T."/>
            <person name="Toyoda A."/>
            <person name="Takaki Y."/>
            <person name="Nishi S."/>
            <person name="Hori S."/>
            <person name="Arai W."/>
            <person name="Tsubouchi T."/>
            <person name="Morono Y."/>
            <person name="Uchiyama I."/>
            <person name="Ito T."/>
            <person name="Fujiyama A."/>
            <person name="Inagaki F."/>
            <person name="Takami H."/>
        </authorList>
    </citation>
    <scope>NUCLEOTIDE SEQUENCE</scope>
    <source>
        <strain evidence="3">Expedition CK06-06</strain>
    </source>
</reference>
<dbReference type="Gene3D" id="3.40.50.300">
    <property type="entry name" value="P-loop containing nucleotide triphosphate hydrolases"/>
    <property type="match status" value="1"/>
</dbReference>
<dbReference type="SUPFAM" id="SSF52540">
    <property type="entry name" value="P-loop containing nucleoside triphosphate hydrolases"/>
    <property type="match status" value="1"/>
</dbReference>
<accession>X0YVU0</accession>
<sequence>QRKKQKTYTAIASLEEEIEVLKLNMQRSRQMGTIRRFLSGLNPEQIGKRVAATEAEYIAQQSVLSELLSEISSIEDKILRKKEQLKTLGNTVKYHMPHAQCQKKLGTLEEQIAKISESIQAIQNQLDELRSQVIKNCKILATTIYRTYLKGQVERSFDVVVIDEASMLALPMSYYGAGLAAKHVVVAGDFRQLPPIIMSKDDLAIEWLKQDVFHKAGIVKAVEQRSFPDSLVPLKKQY</sequence>
<evidence type="ECO:0000313" key="3">
    <source>
        <dbReference type="EMBL" id="GAG50752.1"/>
    </source>
</evidence>
<evidence type="ECO:0000256" key="1">
    <source>
        <dbReference type="SAM" id="Coils"/>
    </source>
</evidence>
<feature type="non-terminal residue" evidence="3">
    <location>
        <position position="1"/>
    </location>
</feature>
<proteinExistence type="predicted"/>
<dbReference type="PANTHER" id="PTHR43788">
    <property type="entry name" value="DNA2/NAM7 HELICASE FAMILY MEMBER"/>
    <property type="match status" value="1"/>
</dbReference>